<evidence type="ECO:0000313" key="2">
    <source>
        <dbReference type="Proteomes" id="UP001372338"/>
    </source>
</evidence>
<organism evidence="1 2">
    <name type="scientific">Crotalaria pallida</name>
    <name type="common">Smooth rattlebox</name>
    <name type="synonym">Crotalaria striata</name>
    <dbReference type="NCBI Taxonomy" id="3830"/>
    <lineage>
        <taxon>Eukaryota</taxon>
        <taxon>Viridiplantae</taxon>
        <taxon>Streptophyta</taxon>
        <taxon>Embryophyta</taxon>
        <taxon>Tracheophyta</taxon>
        <taxon>Spermatophyta</taxon>
        <taxon>Magnoliopsida</taxon>
        <taxon>eudicotyledons</taxon>
        <taxon>Gunneridae</taxon>
        <taxon>Pentapetalae</taxon>
        <taxon>rosids</taxon>
        <taxon>fabids</taxon>
        <taxon>Fabales</taxon>
        <taxon>Fabaceae</taxon>
        <taxon>Papilionoideae</taxon>
        <taxon>50 kb inversion clade</taxon>
        <taxon>genistoids sensu lato</taxon>
        <taxon>core genistoids</taxon>
        <taxon>Crotalarieae</taxon>
        <taxon>Crotalaria</taxon>
    </lineage>
</organism>
<comment type="caution">
    <text evidence="1">The sequence shown here is derived from an EMBL/GenBank/DDBJ whole genome shotgun (WGS) entry which is preliminary data.</text>
</comment>
<evidence type="ECO:0000313" key="1">
    <source>
        <dbReference type="EMBL" id="KAK7260156.1"/>
    </source>
</evidence>
<keyword evidence="2" id="KW-1185">Reference proteome</keyword>
<gene>
    <name evidence="1" type="ORF">RIF29_25964</name>
</gene>
<proteinExistence type="predicted"/>
<name>A0AAN9I4K2_CROPI</name>
<accession>A0AAN9I4K2</accession>
<reference evidence="1 2" key="1">
    <citation type="submission" date="2024-01" db="EMBL/GenBank/DDBJ databases">
        <title>The genomes of 5 underutilized Papilionoideae crops provide insights into root nodulation and disease resistanc.</title>
        <authorList>
            <person name="Yuan L."/>
        </authorList>
    </citation>
    <scope>NUCLEOTIDE SEQUENCE [LARGE SCALE GENOMIC DNA]</scope>
    <source>
        <strain evidence="1">ZHUSHIDOU_FW_LH</strain>
        <tissue evidence="1">Leaf</tissue>
    </source>
</reference>
<protein>
    <submittedName>
        <fullName evidence="1">Uncharacterized protein</fullName>
    </submittedName>
</protein>
<dbReference type="Proteomes" id="UP001372338">
    <property type="component" value="Unassembled WGS sequence"/>
</dbReference>
<dbReference type="EMBL" id="JAYWIO010000005">
    <property type="protein sequence ID" value="KAK7260156.1"/>
    <property type="molecule type" value="Genomic_DNA"/>
</dbReference>
<sequence>MILSKWLGYFRGYLHWRCANYALSDCDAYEVKRLSLRNLDSYNDGAKRVGHMTVEDRLILYILTYCLIPRPTSNHAHPNEEDLTYMFAIKNCIKVNWPKLICQKMLAASKSRPSHLLPYPLLVSRLIEHNDVTISPYEETIEFWAADYCMGDRILHFARIYCHSHTVTWMWQSDIAALNAKDWACDAAHKVAQDHDVVAPDVPVEEHHEGVDLEPRVVDFQSFPYSTYDVGGSSVPPRNSYDFAAMEQCNMAHVDSRFEAKSLL</sequence>
<dbReference type="AlphaFoldDB" id="A0AAN9I4K2"/>